<protein>
    <recommendedName>
        <fullName evidence="2">SWIM-type domain-containing protein</fullName>
    </recommendedName>
</protein>
<organism evidence="3 4">
    <name type="scientific">Circinella minor</name>
    <dbReference type="NCBI Taxonomy" id="1195481"/>
    <lineage>
        <taxon>Eukaryota</taxon>
        <taxon>Fungi</taxon>
        <taxon>Fungi incertae sedis</taxon>
        <taxon>Mucoromycota</taxon>
        <taxon>Mucoromycotina</taxon>
        <taxon>Mucoromycetes</taxon>
        <taxon>Mucorales</taxon>
        <taxon>Lichtheimiaceae</taxon>
        <taxon>Circinella</taxon>
    </lineage>
</organism>
<evidence type="ECO:0000313" key="4">
    <source>
        <dbReference type="Proteomes" id="UP000646827"/>
    </source>
</evidence>
<dbReference type="PROSITE" id="PS50966">
    <property type="entry name" value="ZF_SWIM"/>
    <property type="match status" value="1"/>
</dbReference>
<proteinExistence type="predicted"/>
<dbReference type="EMBL" id="JAEPRB010001236">
    <property type="protein sequence ID" value="KAG2206380.1"/>
    <property type="molecule type" value="Genomic_DNA"/>
</dbReference>
<sequence>MDATYNITTNVNDIMYTIVTRDPSTGTGYPNAYMFTNNHSAGPLKEWLAFLRDQCGLMIEQMTIDCSIAEVNAIDAVFPAASIHYCAFHVVRSWNRNLKEKVHDPTYTASEQQERRHEMLSALKDIMRYTDVNATYTAIEQFKNNYYADDVFLNYFEEHWEPDHIVQRWSYAYMDQRNRSFASNAFIESWHNQLKSVYLKHVRNKRFDRLIFILVNDVEFYFKQERDRIMSNNGRMGPLQNEQSQREYRASLISANMILAMIRNPHGENVSSPMTGIWIVRSFVTRVTRSTPDYNVTVNENMHIDSCTCSDYMHRHAPCKHMYLLRNFTSMQIRFEIEQERAIDMLEAGTIQNGEFIEQNVVQQRIQQLPIETESTANNNDNIIENIDTTQDNLQFVSQTFSSLHHDSHRVVNLSTISEEESNEYAQRVRELLVFHQEMIQRHHHRRTGNTQRN</sequence>
<keyword evidence="1" id="KW-0862">Zinc</keyword>
<feature type="domain" description="SWIM-type" evidence="2">
    <location>
        <begin position="294"/>
        <end position="330"/>
    </location>
</feature>
<accession>A0A8H7R9I2</accession>
<reference evidence="3 4" key="1">
    <citation type="submission" date="2020-12" db="EMBL/GenBank/DDBJ databases">
        <title>Metabolic potential, ecology and presence of endohyphal bacteria is reflected in genomic diversity of Mucoromycotina.</title>
        <authorList>
            <person name="Muszewska A."/>
            <person name="Okrasinska A."/>
            <person name="Steczkiewicz K."/>
            <person name="Drgas O."/>
            <person name="Orlowska M."/>
            <person name="Perlinska-Lenart U."/>
            <person name="Aleksandrzak-Piekarczyk T."/>
            <person name="Szatraj K."/>
            <person name="Zielenkiewicz U."/>
            <person name="Pilsyk S."/>
            <person name="Malc E."/>
            <person name="Mieczkowski P."/>
            <person name="Kruszewska J.S."/>
            <person name="Biernat P."/>
            <person name="Pawlowska J."/>
        </authorList>
    </citation>
    <scope>NUCLEOTIDE SEQUENCE [LARGE SCALE GENOMIC DNA]</scope>
    <source>
        <strain evidence="3 4">CBS 142.35</strain>
    </source>
</reference>
<dbReference type="OrthoDB" id="2430203at2759"/>
<dbReference type="PANTHER" id="PTHR47456">
    <property type="entry name" value="PHD-TYPE DOMAIN-CONTAINING PROTEIN"/>
    <property type="match status" value="1"/>
</dbReference>
<dbReference type="AlphaFoldDB" id="A0A8H7R9I2"/>
<keyword evidence="1" id="KW-0863">Zinc-finger</keyword>
<dbReference type="GO" id="GO:0008270">
    <property type="term" value="F:zinc ion binding"/>
    <property type="evidence" value="ECO:0007669"/>
    <property type="project" value="UniProtKB-KW"/>
</dbReference>
<dbReference type="Proteomes" id="UP000646827">
    <property type="component" value="Unassembled WGS sequence"/>
</dbReference>
<dbReference type="PANTHER" id="PTHR47456:SF5">
    <property type="match status" value="1"/>
</dbReference>
<gene>
    <name evidence="3" type="ORF">INT45_000717</name>
</gene>
<keyword evidence="4" id="KW-1185">Reference proteome</keyword>
<evidence type="ECO:0000313" key="3">
    <source>
        <dbReference type="EMBL" id="KAG2206380.1"/>
    </source>
</evidence>
<comment type="caution">
    <text evidence="3">The sequence shown here is derived from an EMBL/GenBank/DDBJ whole genome shotgun (WGS) entry which is preliminary data.</text>
</comment>
<evidence type="ECO:0000259" key="2">
    <source>
        <dbReference type="PROSITE" id="PS50966"/>
    </source>
</evidence>
<dbReference type="InterPro" id="IPR007527">
    <property type="entry name" value="Znf_SWIM"/>
</dbReference>
<evidence type="ECO:0000256" key="1">
    <source>
        <dbReference type="PROSITE-ProRule" id="PRU00325"/>
    </source>
</evidence>
<keyword evidence="1" id="KW-0479">Metal-binding</keyword>
<name>A0A8H7R9I2_9FUNG</name>